<evidence type="ECO:0000313" key="2">
    <source>
        <dbReference type="EMBL" id="PNG27092.1"/>
    </source>
</evidence>
<sequence length="311" mass="33540">MADSSAASAAQPVKLDDLMLAMDVVDTLRHQEAFVARELDDEGREQELKSRLRKIYRDQGIDVSDDVIAEGVKALKDSRFVYTPPRPGLGVTLARLWVRRGRVGAMLAALIGLAFLGSAGYYFAVERPAEQAHIALSTSLPKALDAAYADASTEAKAPAAREKAAQLLADGKRAAQNGDPAGAKSALQGLEALSAELRKTYQIRVVAAPGEKSGVFRIPNRNTNARNYYLIVEAIGADGQPIALPIKSEEDGTTKMTTKWGLRVDKQTYDRVGADKADDGIIQNRTLGEKRRGFPDVDYSVPASGAAITQW</sequence>
<dbReference type="Pfam" id="PF19911">
    <property type="entry name" value="DUF6384"/>
    <property type="match status" value="1"/>
</dbReference>
<proteinExistence type="predicted"/>
<evidence type="ECO:0000256" key="1">
    <source>
        <dbReference type="SAM" id="Phobius"/>
    </source>
</evidence>
<comment type="caution">
    <text evidence="2">The sequence shown here is derived from an EMBL/GenBank/DDBJ whole genome shotgun (WGS) entry which is preliminary data.</text>
</comment>
<keyword evidence="1" id="KW-0812">Transmembrane</keyword>
<dbReference type="EMBL" id="PDZR01000003">
    <property type="protein sequence ID" value="PNG27092.1"/>
    <property type="molecule type" value="Genomic_DNA"/>
</dbReference>
<dbReference type="InterPro" id="IPR045964">
    <property type="entry name" value="DUF6384"/>
</dbReference>
<evidence type="ECO:0000313" key="3">
    <source>
        <dbReference type="Proteomes" id="UP000236286"/>
    </source>
</evidence>
<keyword evidence="1" id="KW-0472">Membrane</keyword>
<feature type="transmembrane region" description="Helical" evidence="1">
    <location>
        <begin position="103"/>
        <end position="124"/>
    </location>
</feature>
<accession>A0A2J7TJZ3</accession>
<protein>
    <submittedName>
        <fullName evidence="2">Uncharacterized protein</fullName>
    </submittedName>
</protein>
<keyword evidence="1" id="KW-1133">Transmembrane helix</keyword>
<dbReference type="AlphaFoldDB" id="A0A2J7TJZ3"/>
<reference evidence="2 3" key="1">
    <citation type="submission" date="2017-10" db="EMBL/GenBank/DDBJ databases">
        <title>Genome announcement of Methylocella silvestris TVC from permafrost.</title>
        <authorList>
            <person name="Wang J."/>
            <person name="Geng K."/>
            <person name="Ul-Haque F."/>
            <person name="Crombie A.T."/>
            <person name="Street L.E."/>
            <person name="Wookey P.A."/>
            <person name="Murrell J.C."/>
            <person name="Pratscher J."/>
        </authorList>
    </citation>
    <scope>NUCLEOTIDE SEQUENCE [LARGE SCALE GENOMIC DNA]</scope>
    <source>
        <strain evidence="2 3">TVC</strain>
    </source>
</reference>
<gene>
    <name evidence="2" type="ORF">CR492_05220</name>
</gene>
<name>A0A2J7TJZ3_METSI</name>
<organism evidence="2 3">
    <name type="scientific">Methylocella silvestris</name>
    <dbReference type="NCBI Taxonomy" id="199596"/>
    <lineage>
        <taxon>Bacteria</taxon>
        <taxon>Pseudomonadati</taxon>
        <taxon>Pseudomonadota</taxon>
        <taxon>Alphaproteobacteria</taxon>
        <taxon>Hyphomicrobiales</taxon>
        <taxon>Beijerinckiaceae</taxon>
        <taxon>Methylocella</taxon>
    </lineage>
</organism>
<dbReference type="OrthoDB" id="6115808at2"/>
<dbReference type="Proteomes" id="UP000236286">
    <property type="component" value="Unassembled WGS sequence"/>
</dbReference>
<dbReference type="RefSeq" id="WP_102842683.1">
    <property type="nucleotide sequence ID" value="NZ_PDZR01000003.1"/>
</dbReference>